<proteinExistence type="predicted"/>
<evidence type="ECO:0000313" key="3">
    <source>
        <dbReference type="Proteomes" id="UP000053660"/>
    </source>
</evidence>
<feature type="region of interest" description="Disordered" evidence="1">
    <location>
        <begin position="28"/>
        <end position="55"/>
    </location>
</feature>
<dbReference type="Proteomes" id="UP000053660">
    <property type="component" value="Unassembled WGS sequence"/>
</dbReference>
<protein>
    <submittedName>
        <fullName evidence="2">Uncharacterized protein</fullName>
    </submittedName>
</protein>
<reference evidence="2 3" key="1">
    <citation type="submission" date="2014-03" db="EMBL/GenBank/DDBJ databases">
        <title>Draft genome of the hookworm Oesophagostomum dentatum.</title>
        <authorList>
            <person name="Mitreva M."/>
        </authorList>
    </citation>
    <scope>NUCLEOTIDE SEQUENCE [LARGE SCALE GENOMIC DNA]</scope>
    <source>
        <strain evidence="2 3">OD-Hann</strain>
    </source>
</reference>
<gene>
    <name evidence="2" type="ORF">OESDEN_09957</name>
</gene>
<organism evidence="2 3">
    <name type="scientific">Oesophagostomum dentatum</name>
    <name type="common">Nodular worm</name>
    <dbReference type="NCBI Taxonomy" id="61180"/>
    <lineage>
        <taxon>Eukaryota</taxon>
        <taxon>Metazoa</taxon>
        <taxon>Ecdysozoa</taxon>
        <taxon>Nematoda</taxon>
        <taxon>Chromadorea</taxon>
        <taxon>Rhabditida</taxon>
        <taxon>Rhabditina</taxon>
        <taxon>Rhabditomorpha</taxon>
        <taxon>Strongyloidea</taxon>
        <taxon>Strongylidae</taxon>
        <taxon>Oesophagostomum</taxon>
    </lineage>
</organism>
<evidence type="ECO:0000256" key="1">
    <source>
        <dbReference type="SAM" id="MobiDB-lite"/>
    </source>
</evidence>
<dbReference type="EMBL" id="KN553271">
    <property type="protein sequence ID" value="KHJ90203.1"/>
    <property type="molecule type" value="Genomic_DNA"/>
</dbReference>
<sequence length="114" mass="12927">MDGISEVDLDQSGAFYLVKRIAWKEKSAREDSSYAHSSRCNIQQNPAKNPRDRAKMRVKVKVKKAQEDQREDPECDGISCGQEQQCVCRPGHVLRDMDDHSLGCMPTDECPESK</sequence>
<feature type="compositionally biased region" description="Polar residues" evidence="1">
    <location>
        <begin position="34"/>
        <end position="47"/>
    </location>
</feature>
<accession>A0A0B1SY55</accession>
<dbReference type="AlphaFoldDB" id="A0A0B1SY55"/>
<evidence type="ECO:0000313" key="2">
    <source>
        <dbReference type="EMBL" id="KHJ90203.1"/>
    </source>
</evidence>
<name>A0A0B1SY55_OESDE</name>
<keyword evidence="3" id="KW-1185">Reference proteome</keyword>